<proteinExistence type="predicted"/>
<feature type="compositionally biased region" description="Basic and acidic residues" evidence="1">
    <location>
        <begin position="12"/>
        <end position="41"/>
    </location>
</feature>
<comment type="caution">
    <text evidence="2">The sequence shown here is derived from an EMBL/GenBank/DDBJ whole genome shotgun (WGS) entry which is preliminary data.</text>
</comment>
<dbReference type="Proteomes" id="UP001492380">
    <property type="component" value="Unassembled WGS sequence"/>
</dbReference>
<keyword evidence="3" id="KW-1185">Reference proteome</keyword>
<evidence type="ECO:0008006" key="4">
    <source>
        <dbReference type="Google" id="ProtNLM"/>
    </source>
</evidence>
<accession>A0ABR1Z1Q3</accession>
<evidence type="ECO:0000313" key="3">
    <source>
        <dbReference type="Proteomes" id="UP001492380"/>
    </source>
</evidence>
<name>A0ABR1Z1Q3_9PEZI</name>
<feature type="region of interest" description="Disordered" evidence="1">
    <location>
        <begin position="1"/>
        <end position="58"/>
    </location>
</feature>
<evidence type="ECO:0000256" key="1">
    <source>
        <dbReference type="SAM" id="MobiDB-lite"/>
    </source>
</evidence>
<gene>
    <name evidence="2" type="ORF">HDK90DRAFT_461144</name>
</gene>
<protein>
    <recommendedName>
        <fullName evidence="4">F-box domain-containing protein</fullName>
    </recommendedName>
</protein>
<dbReference type="EMBL" id="JBBWRZ010000001">
    <property type="protein sequence ID" value="KAK8246294.1"/>
    <property type="molecule type" value="Genomic_DNA"/>
</dbReference>
<evidence type="ECO:0000313" key="2">
    <source>
        <dbReference type="EMBL" id="KAK8246294.1"/>
    </source>
</evidence>
<reference evidence="2 3" key="1">
    <citation type="submission" date="2024-04" db="EMBL/GenBank/DDBJ databases">
        <title>Phyllosticta paracitricarpa is synonymous to the EU quarantine fungus P. citricarpa based on phylogenomic analyses.</title>
        <authorList>
            <consortium name="Lawrence Berkeley National Laboratory"/>
            <person name="Van Ingen-Buijs V.A."/>
            <person name="Van Westerhoven A.C."/>
            <person name="Haridas S."/>
            <person name="Skiadas P."/>
            <person name="Martin F."/>
            <person name="Groenewald J.Z."/>
            <person name="Crous P.W."/>
            <person name="Seidl M.F."/>
        </authorList>
    </citation>
    <scope>NUCLEOTIDE SEQUENCE [LARGE SCALE GENOMIC DNA]</scope>
    <source>
        <strain evidence="2 3">CBS 123374</strain>
    </source>
</reference>
<sequence>MEFAPDLSPLKRPRDTKIETPLRRSSRIRDLKARQSSKDITQRTSSKTVPRNDSLTHTRSSGLLKLPMELVERIAVCLQHDKNFVDFAQYNTHENLAAYGDHLPQDNGHFENFFNFRLTCRQMHAMTSDTFRRHYFTRRMVKLQERSLRNLLEISTHPILGQQVQELMVSPERHTEDDLIWLDVVVKGAKEKVEKAGHTIEPEELKHVEKCARELRERLERSVKSDDELHASDLPAELLSQALKQLPSFNLRHDEKDLERLWMGVEVHDNKRPGNPWYMNNEFWLERGRYNTDIVLSALQKCSATRTFPKLRFRAGSLTLAGLSSLSELKTLGLAQSFRGLKSLYLSFSAAQEAMVEEAHIFITAAPLDLQELTIDFTWDGDFDSERTKSLIRELLPKINFPNLGYLEIKGIVGALSALPRIIANHRKSLISLFISHDFHVKDAFNDWEAKWSKVLEACLQVEKLVNVVIFAESNTYYRPREEDDIVSYDGSEVDDGELWIVKYKDTFPKSVPEWRIEASARRVKEQLEFWIGEWKWMEDCMEQIVREEREKEAQAEQEGQDE</sequence>
<organism evidence="2 3">
    <name type="scientific">Phyllosticta capitalensis</name>
    <dbReference type="NCBI Taxonomy" id="121624"/>
    <lineage>
        <taxon>Eukaryota</taxon>
        <taxon>Fungi</taxon>
        <taxon>Dikarya</taxon>
        <taxon>Ascomycota</taxon>
        <taxon>Pezizomycotina</taxon>
        <taxon>Dothideomycetes</taxon>
        <taxon>Dothideomycetes incertae sedis</taxon>
        <taxon>Botryosphaeriales</taxon>
        <taxon>Phyllostictaceae</taxon>
        <taxon>Phyllosticta</taxon>
    </lineage>
</organism>
<feature type="compositionally biased region" description="Polar residues" evidence="1">
    <location>
        <begin position="42"/>
        <end position="58"/>
    </location>
</feature>